<evidence type="ECO:0000313" key="11">
    <source>
        <dbReference type="RefSeq" id="XP_039114551.1"/>
    </source>
</evidence>
<dbReference type="InterPro" id="IPR015422">
    <property type="entry name" value="PyrdxlP-dep_Trfase_small"/>
</dbReference>
<accession>A0AB40AI86</accession>
<dbReference type="InterPro" id="IPR005958">
    <property type="entry name" value="TyrNic_aminoTrfase"/>
</dbReference>
<keyword evidence="4" id="KW-0808">Transferase</keyword>
<evidence type="ECO:0000256" key="4">
    <source>
        <dbReference type="ARBA" id="ARBA00022679"/>
    </source>
</evidence>
<evidence type="ECO:0000256" key="2">
    <source>
        <dbReference type="ARBA" id="ARBA00007441"/>
    </source>
</evidence>
<dbReference type="Proteomes" id="UP001515500">
    <property type="component" value="Chromosome 19"/>
</dbReference>
<dbReference type="SUPFAM" id="SSF53383">
    <property type="entry name" value="PLP-dependent transferases"/>
    <property type="match status" value="1"/>
</dbReference>
<evidence type="ECO:0000256" key="1">
    <source>
        <dbReference type="ARBA" id="ARBA00001933"/>
    </source>
</evidence>
<feature type="modified residue" description="N6-(pyridoxal phosphate)lysine" evidence="7">
    <location>
        <position position="262"/>
    </location>
</feature>
<feature type="domain" description="Aminotransferase class I/classII large" evidence="9">
    <location>
        <begin position="69"/>
        <end position="416"/>
    </location>
</feature>
<organism evidence="10 11">
    <name type="scientific">Dioscorea cayennensis subsp. rotundata</name>
    <name type="common">White Guinea yam</name>
    <name type="synonym">Dioscorea rotundata</name>
    <dbReference type="NCBI Taxonomy" id="55577"/>
    <lineage>
        <taxon>Eukaryota</taxon>
        <taxon>Viridiplantae</taxon>
        <taxon>Streptophyta</taxon>
        <taxon>Embryophyta</taxon>
        <taxon>Tracheophyta</taxon>
        <taxon>Spermatophyta</taxon>
        <taxon>Magnoliopsida</taxon>
        <taxon>Liliopsida</taxon>
        <taxon>Dioscoreales</taxon>
        <taxon>Dioscoreaceae</taxon>
        <taxon>Dioscorea</taxon>
    </lineage>
</organism>
<keyword evidence="3 11" id="KW-0032">Aminotransferase</keyword>
<feature type="compositionally biased region" description="Polar residues" evidence="8">
    <location>
        <begin position="1"/>
        <end position="24"/>
    </location>
</feature>
<keyword evidence="10" id="KW-1185">Reference proteome</keyword>
<dbReference type="Gene3D" id="3.40.640.10">
    <property type="entry name" value="Type I PLP-dependent aspartate aminotransferase-like (Major domain)"/>
    <property type="match status" value="1"/>
</dbReference>
<dbReference type="Pfam" id="PF00155">
    <property type="entry name" value="Aminotran_1_2"/>
    <property type="match status" value="1"/>
</dbReference>
<dbReference type="InterPro" id="IPR015421">
    <property type="entry name" value="PyrdxlP-dep_Trfase_major"/>
</dbReference>
<comment type="cofactor">
    <cofactor evidence="1 6 7">
        <name>pyridoxal 5'-phosphate</name>
        <dbReference type="ChEBI" id="CHEBI:597326"/>
    </cofactor>
</comment>
<evidence type="ECO:0000313" key="10">
    <source>
        <dbReference type="Proteomes" id="UP001515500"/>
    </source>
</evidence>
<dbReference type="PANTHER" id="PTHR45744:SF2">
    <property type="entry name" value="TYROSINE AMINOTRANSFERASE"/>
    <property type="match status" value="1"/>
</dbReference>
<dbReference type="GO" id="GO:0004838">
    <property type="term" value="F:L-tyrosine-2-oxoglutarate transaminase activity"/>
    <property type="evidence" value="ECO:0007669"/>
    <property type="project" value="TreeGrafter"/>
</dbReference>
<comment type="similarity">
    <text evidence="2 6">Belongs to the class-I pyridoxal-phosphate-dependent aminotransferase family.</text>
</comment>
<evidence type="ECO:0000256" key="7">
    <source>
        <dbReference type="PIRSR" id="PIRSR000517-1"/>
    </source>
</evidence>
<dbReference type="Gene3D" id="3.90.1150.10">
    <property type="entry name" value="Aspartate Aminotransferase, domain 1"/>
    <property type="match status" value="1"/>
</dbReference>
<dbReference type="InterPro" id="IPR004839">
    <property type="entry name" value="Aminotransferase_I/II_large"/>
</dbReference>
<gene>
    <name evidence="11" type="primary">LOC120249907</name>
</gene>
<evidence type="ECO:0000256" key="6">
    <source>
        <dbReference type="PIRNR" id="PIRNR000517"/>
    </source>
</evidence>
<dbReference type="GO" id="GO:0030170">
    <property type="term" value="F:pyridoxal phosphate binding"/>
    <property type="evidence" value="ECO:0007669"/>
    <property type="project" value="InterPro"/>
</dbReference>
<dbReference type="RefSeq" id="XP_039114551.1">
    <property type="nucleotide sequence ID" value="XM_039258617.1"/>
</dbReference>
<sequence length="427" mass="46653">MAPTTQISANNSRYSSQTQSSAGKSDSHVNKQKTSIRGIVAELLSCVNPDKPLVSLGVGDASVYPCFHRGQDAIKILSDSNSSGEFISYAPSFGLPSVRRAVAEYLSWEVRQGIKEEDVYLMVGGTQAIQVCTAVLATGRGANLLIPRPGFPLYEAKCYLSGIEPRFYDLLPEKNWELDPSQLRALADHNTVGIVLISPNNPCGVAYSSSHLLQIAETARDLNIPIIADEVYGHMVFGGGKFVPMASFAHIAPVITIGSLSKRWMVPGWRIGWLAFVDPYGSLKQVKMATETLMNIFCGPPCTIQAAVPSMLSASSEEFNNNVMNILESSANTLFTKIEQIEALNGYSRPQASMFMMVEVKTDLLDGIENDMDFARALMKEESVLVLPGSVLGLKNWVRIFFGVPTELAREAGERIASFCKRRLLVN</sequence>
<dbReference type="GO" id="GO:0006572">
    <property type="term" value="P:L-tyrosine catabolic process"/>
    <property type="evidence" value="ECO:0007669"/>
    <property type="project" value="TreeGrafter"/>
</dbReference>
<evidence type="ECO:0000256" key="8">
    <source>
        <dbReference type="SAM" id="MobiDB-lite"/>
    </source>
</evidence>
<feature type="region of interest" description="Disordered" evidence="8">
    <location>
        <begin position="1"/>
        <end position="31"/>
    </location>
</feature>
<evidence type="ECO:0000256" key="5">
    <source>
        <dbReference type="ARBA" id="ARBA00022898"/>
    </source>
</evidence>
<dbReference type="GeneID" id="120249907"/>
<evidence type="ECO:0000256" key="3">
    <source>
        <dbReference type="ARBA" id="ARBA00022576"/>
    </source>
</evidence>
<dbReference type="CDD" id="cd00609">
    <property type="entry name" value="AAT_like"/>
    <property type="match status" value="1"/>
</dbReference>
<proteinExistence type="inferred from homology"/>
<dbReference type="InterPro" id="IPR015424">
    <property type="entry name" value="PyrdxlP-dep_Trfase"/>
</dbReference>
<reference evidence="11" key="1">
    <citation type="submission" date="2025-08" db="UniProtKB">
        <authorList>
            <consortium name="RefSeq"/>
        </authorList>
    </citation>
    <scope>IDENTIFICATION</scope>
</reference>
<dbReference type="PANTHER" id="PTHR45744">
    <property type="entry name" value="TYROSINE AMINOTRANSFERASE"/>
    <property type="match status" value="1"/>
</dbReference>
<dbReference type="NCBIfam" id="TIGR01265">
    <property type="entry name" value="tyr_nico_aTase"/>
    <property type="match status" value="1"/>
</dbReference>
<protein>
    <submittedName>
        <fullName evidence="11">Nicotianamine aminotransferase 1</fullName>
    </submittedName>
</protein>
<dbReference type="PIRSF" id="PIRSF000517">
    <property type="entry name" value="Tyr_transaminase"/>
    <property type="match status" value="1"/>
</dbReference>
<dbReference type="AlphaFoldDB" id="A0AB40AI86"/>
<evidence type="ECO:0000259" key="9">
    <source>
        <dbReference type="Pfam" id="PF00155"/>
    </source>
</evidence>
<name>A0AB40AI86_DIOCR</name>
<keyword evidence="5 6" id="KW-0663">Pyridoxal phosphate</keyword>